<sequence length="76" mass="8577">MLAVSERIPSLRLDRPDEVIWHKPVGADPDATFQRIACSEDEGIALSSGKREVSLRLSEPGQRWCSDCLTIVRRKK</sequence>
<proteinExistence type="predicted"/>
<protein>
    <submittedName>
        <fullName evidence="1">Uncharacterized protein</fullName>
    </submittedName>
</protein>
<evidence type="ECO:0000313" key="1">
    <source>
        <dbReference type="EMBL" id="MBR8638570.1"/>
    </source>
</evidence>
<organism evidence="1 2">
    <name type="scientific">Streptomyces tuirus</name>
    <dbReference type="NCBI Taxonomy" id="68278"/>
    <lineage>
        <taxon>Bacteria</taxon>
        <taxon>Bacillati</taxon>
        <taxon>Actinomycetota</taxon>
        <taxon>Actinomycetes</taxon>
        <taxon>Kitasatosporales</taxon>
        <taxon>Streptomycetaceae</taxon>
        <taxon>Streptomyces</taxon>
    </lineage>
</organism>
<dbReference type="EMBL" id="JAGTPG010000001">
    <property type="protein sequence ID" value="MBR8638570.1"/>
    <property type="molecule type" value="Genomic_DNA"/>
</dbReference>
<comment type="caution">
    <text evidence="1">The sequence shown here is derived from an EMBL/GenBank/DDBJ whole genome shotgun (WGS) entry which is preliminary data.</text>
</comment>
<evidence type="ECO:0000313" key="2">
    <source>
        <dbReference type="Proteomes" id="UP000682308"/>
    </source>
</evidence>
<name>A0A941F8G2_9ACTN</name>
<accession>A0A941F8G2</accession>
<dbReference type="Proteomes" id="UP000682308">
    <property type="component" value="Unassembled WGS sequence"/>
</dbReference>
<reference evidence="1 2" key="1">
    <citation type="submission" date="2021-04" db="EMBL/GenBank/DDBJ databases">
        <title>Characterization of the biosynthetic gene cluster of new lipopeptides with antitumor activity in the genome of the marine Streptomyces PHM034.</title>
        <authorList>
            <person name="Ceniceros A."/>
            <person name="Canedo L."/>
            <person name="Mendez C."/>
            <person name="Olano C."/>
            <person name="Schleissner C."/>
            <person name="Cuevas C."/>
            <person name="De La Calle F."/>
            <person name="Salas J.A."/>
        </authorList>
    </citation>
    <scope>NUCLEOTIDE SEQUENCE [LARGE SCALE GENOMIC DNA]</scope>
    <source>
        <strain evidence="1 2">PHM034</strain>
    </source>
</reference>
<keyword evidence="2" id="KW-1185">Reference proteome</keyword>
<dbReference type="AlphaFoldDB" id="A0A941F8G2"/>
<gene>
    <name evidence="1" type="ORF">KEF29_02970</name>
</gene>